<dbReference type="GO" id="GO:0008270">
    <property type="term" value="F:zinc ion binding"/>
    <property type="evidence" value="ECO:0007669"/>
    <property type="project" value="InterPro"/>
</dbReference>
<keyword evidence="3" id="KW-0560">Oxidoreductase</keyword>
<dbReference type="PANTHER" id="PTHR43401:SF2">
    <property type="entry name" value="L-THREONINE 3-DEHYDROGENASE"/>
    <property type="match status" value="1"/>
</dbReference>
<name>A8S3A7_ENTBW</name>
<dbReference type="InterPro" id="IPR020843">
    <property type="entry name" value="ER"/>
</dbReference>
<organism evidence="6 7">
    <name type="scientific">Enterocloster bolteae (strain ATCC BAA-613 / DSM 15670 / CCUG 46953 / JCM 12243 / WAL 16351)</name>
    <name type="common">Clostridium bolteae</name>
    <dbReference type="NCBI Taxonomy" id="411902"/>
    <lineage>
        <taxon>Bacteria</taxon>
        <taxon>Bacillati</taxon>
        <taxon>Bacillota</taxon>
        <taxon>Clostridia</taxon>
        <taxon>Lachnospirales</taxon>
        <taxon>Lachnospiraceae</taxon>
        <taxon>Enterocloster</taxon>
    </lineage>
</organism>
<dbReference type="InterPro" id="IPR013154">
    <property type="entry name" value="ADH-like_N"/>
</dbReference>
<dbReference type="PROSITE" id="PS00059">
    <property type="entry name" value="ADH_ZINC"/>
    <property type="match status" value="1"/>
</dbReference>
<dbReference type="Gene3D" id="3.40.50.720">
    <property type="entry name" value="NAD(P)-binding Rossmann-like Domain"/>
    <property type="match status" value="1"/>
</dbReference>
<feature type="domain" description="Enoyl reductase (ER)" evidence="5">
    <location>
        <begin position="16"/>
        <end position="348"/>
    </location>
</feature>
<dbReference type="Pfam" id="PF08240">
    <property type="entry name" value="ADH_N"/>
    <property type="match status" value="1"/>
</dbReference>
<evidence type="ECO:0000313" key="6">
    <source>
        <dbReference type="EMBL" id="EDP13192.1"/>
    </source>
</evidence>
<dbReference type="EMBL" id="ABCC02000056">
    <property type="protein sequence ID" value="EDP13192.1"/>
    <property type="molecule type" value="Genomic_DNA"/>
</dbReference>
<dbReference type="InterPro" id="IPR011032">
    <property type="entry name" value="GroES-like_sf"/>
</dbReference>
<protein>
    <recommendedName>
        <fullName evidence="5">Enoyl reductase (ER) domain-containing protein</fullName>
    </recommendedName>
</protein>
<evidence type="ECO:0000256" key="2">
    <source>
        <dbReference type="ARBA" id="ARBA00022833"/>
    </source>
</evidence>
<dbReference type="GO" id="GO:0016491">
    <property type="term" value="F:oxidoreductase activity"/>
    <property type="evidence" value="ECO:0007669"/>
    <property type="project" value="UniProtKB-KW"/>
</dbReference>
<dbReference type="SUPFAM" id="SSF50129">
    <property type="entry name" value="GroES-like"/>
    <property type="match status" value="1"/>
</dbReference>
<dbReference type="Proteomes" id="UP000005396">
    <property type="component" value="Unassembled WGS sequence"/>
</dbReference>
<dbReference type="SMART" id="SM00829">
    <property type="entry name" value="PKS_ER"/>
    <property type="match status" value="1"/>
</dbReference>
<accession>A8S3A7</accession>
<sequence length="352" mass="38476">MERMDIMRKVALVDYGKLELQENCGDIKTLEPGTVKIDVTACSICGSDIALYRGKRSLENERYFGHEFSGVVVDPGDGANGIKKGMRVASELSRACGHCWNCRNGLPNYCRSMNDALLPGGFSEETLVLNTQEYSFISPVPDTIDDITATLLEPTNCAYHVARQANVKHGETVVVFGMGPMGLIASRIIKSMGVDVVVGVDNSKARLEKVRSLGFIEVIDSNDGNWQDQIFEMCGSKGADVIIELTGALPVLQSAFQVVRPGGRIVVGSVYSGFAEQVELLPIMRKELTIRGSKGPYPHLKTDGTSAAVDILVRLQDDLKKLITVYDYKDALKAFDDMMSGLAIKPVIRFRS</sequence>
<dbReference type="HOGENOM" id="CLU_026673_11_0_9"/>
<evidence type="ECO:0000259" key="5">
    <source>
        <dbReference type="SMART" id="SM00829"/>
    </source>
</evidence>
<proteinExistence type="inferred from homology"/>
<evidence type="ECO:0000256" key="1">
    <source>
        <dbReference type="ARBA" id="ARBA00022723"/>
    </source>
</evidence>
<dbReference type="SUPFAM" id="SSF51735">
    <property type="entry name" value="NAD(P)-binding Rossmann-fold domains"/>
    <property type="match status" value="1"/>
</dbReference>
<dbReference type="AlphaFoldDB" id="A8S3A7"/>
<reference evidence="6 7" key="2">
    <citation type="submission" date="2007-09" db="EMBL/GenBank/DDBJ databases">
        <title>Draft genome sequence of Clostridium bolteae (ATCC BAA-613).</title>
        <authorList>
            <person name="Sudarsanam P."/>
            <person name="Ley R."/>
            <person name="Guruge J."/>
            <person name="Turnbaugh P.J."/>
            <person name="Mahowald M."/>
            <person name="Liep D."/>
            <person name="Gordon J."/>
        </authorList>
    </citation>
    <scope>NUCLEOTIDE SEQUENCE [LARGE SCALE GENOMIC DNA]</scope>
    <source>
        <strain evidence="7">ATCC BAA-613 / DSM 15670 / CCUG 46953 / JCM 12243 / WAL 16351</strain>
    </source>
</reference>
<keyword evidence="1 4" id="KW-0479">Metal-binding</keyword>
<dbReference type="eggNOG" id="COG1063">
    <property type="taxonomic scope" value="Bacteria"/>
</dbReference>
<keyword evidence="2 4" id="KW-0862">Zinc</keyword>
<gene>
    <name evidence="6" type="ORF">CLOBOL_06550</name>
</gene>
<comment type="similarity">
    <text evidence="4">Belongs to the zinc-containing alcohol dehydrogenase family.</text>
</comment>
<reference evidence="6 7" key="1">
    <citation type="submission" date="2007-08" db="EMBL/GenBank/DDBJ databases">
        <authorList>
            <person name="Fulton L."/>
            <person name="Clifton S."/>
            <person name="Fulton B."/>
            <person name="Xu J."/>
            <person name="Minx P."/>
            <person name="Pepin K.H."/>
            <person name="Johnson M."/>
            <person name="Thiruvilangam P."/>
            <person name="Bhonagiri V."/>
            <person name="Nash W.E."/>
            <person name="Mardis E.R."/>
            <person name="Wilson R.K."/>
        </authorList>
    </citation>
    <scope>NUCLEOTIDE SEQUENCE [LARGE SCALE GENOMIC DNA]</scope>
    <source>
        <strain evidence="7">ATCC BAA-613 / DSM 15670 / CCUG 46953 / JCM 12243 / WAL 16351</strain>
    </source>
</reference>
<dbReference type="PANTHER" id="PTHR43401">
    <property type="entry name" value="L-THREONINE 3-DEHYDROGENASE"/>
    <property type="match status" value="1"/>
</dbReference>
<dbReference type="PaxDb" id="411902-CLOBOL_06550"/>
<comment type="caution">
    <text evidence="6">The sequence shown here is derived from an EMBL/GenBank/DDBJ whole genome shotgun (WGS) entry which is preliminary data.</text>
</comment>
<evidence type="ECO:0000256" key="3">
    <source>
        <dbReference type="ARBA" id="ARBA00023002"/>
    </source>
</evidence>
<comment type="cofactor">
    <cofactor evidence="4">
        <name>Zn(2+)</name>
        <dbReference type="ChEBI" id="CHEBI:29105"/>
    </cofactor>
</comment>
<dbReference type="Pfam" id="PF00107">
    <property type="entry name" value="ADH_zinc_N"/>
    <property type="match status" value="1"/>
</dbReference>
<evidence type="ECO:0000256" key="4">
    <source>
        <dbReference type="RuleBase" id="RU361277"/>
    </source>
</evidence>
<dbReference type="InterPro" id="IPR050129">
    <property type="entry name" value="Zn_alcohol_dh"/>
</dbReference>
<dbReference type="InterPro" id="IPR036291">
    <property type="entry name" value="NAD(P)-bd_dom_sf"/>
</dbReference>
<evidence type="ECO:0000313" key="7">
    <source>
        <dbReference type="Proteomes" id="UP000005396"/>
    </source>
</evidence>
<dbReference type="InterPro" id="IPR002328">
    <property type="entry name" value="ADH_Zn_CS"/>
</dbReference>
<dbReference type="InterPro" id="IPR013149">
    <property type="entry name" value="ADH-like_C"/>
</dbReference>
<dbReference type="Gene3D" id="3.90.180.10">
    <property type="entry name" value="Medium-chain alcohol dehydrogenases, catalytic domain"/>
    <property type="match status" value="1"/>
</dbReference>